<comment type="similarity">
    <text evidence="2">Belongs to the COG7 family.</text>
</comment>
<comment type="subcellular location">
    <subcellularLocation>
        <location evidence="1">Golgi apparatus membrane</location>
        <topology evidence="1">Peripheral membrane protein</topology>
    </subcellularLocation>
</comment>
<feature type="transmembrane region" description="Helical" evidence="9">
    <location>
        <begin position="880"/>
        <end position="908"/>
    </location>
</feature>
<dbReference type="Proteomes" id="UP000275267">
    <property type="component" value="Unassembled WGS sequence"/>
</dbReference>
<dbReference type="GO" id="GO:0006886">
    <property type="term" value="P:intracellular protein transport"/>
    <property type="evidence" value="ECO:0007669"/>
    <property type="project" value="InterPro"/>
</dbReference>
<dbReference type="PANTHER" id="PTHR21443:SF0">
    <property type="entry name" value="CONSERVED OLIGOMERIC GOLGI COMPLEX SUBUNIT 7"/>
    <property type="match status" value="1"/>
</dbReference>
<evidence type="ECO:0000256" key="9">
    <source>
        <dbReference type="SAM" id="Phobius"/>
    </source>
</evidence>
<accession>A0A3L6RZI1</accession>
<keyword evidence="4" id="KW-0813">Transport</keyword>
<organism evidence="10 11">
    <name type="scientific">Panicum miliaceum</name>
    <name type="common">Proso millet</name>
    <name type="synonym">Broomcorn millet</name>
    <dbReference type="NCBI Taxonomy" id="4540"/>
    <lineage>
        <taxon>Eukaryota</taxon>
        <taxon>Viridiplantae</taxon>
        <taxon>Streptophyta</taxon>
        <taxon>Embryophyta</taxon>
        <taxon>Tracheophyta</taxon>
        <taxon>Spermatophyta</taxon>
        <taxon>Magnoliopsida</taxon>
        <taxon>Liliopsida</taxon>
        <taxon>Poales</taxon>
        <taxon>Poaceae</taxon>
        <taxon>PACMAD clade</taxon>
        <taxon>Panicoideae</taxon>
        <taxon>Panicodae</taxon>
        <taxon>Paniceae</taxon>
        <taxon>Panicinae</taxon>
        <taxon>Panicum</taxon>
        <taxon>Panicum sect. Panicum</taxon>
    </lineage>
</organism>
<evidence type="ECO:0000313" key="10">
    <source>
        <dbReference type="EMBL" id="RLN12130.1"/>
    </source>
</evidence>
<evidence type="ECO:0000256" key="3">
    <source>
        <dbReference type="ARBA" id="ARBA00020984"/>
    </source>
</evidence>
<keyword evidence="11" id="KW-1185">Reference proteome</keyword>
<dbReference type="AlphaFoldDB" id="A0A3L6RZI1"/>
<dbReference type="GO" id="GO:0017119">
    <property type="term" value="C:Golgi transport complex"/>
    <property type="evidence" value="ECO:0007669"/>
    <property type="project" value="InterPro"/>
</dbReference>
<keyword evidence="9" id="KW-0812">Transmembrane</keyword>
<reference evidence="11" key="1">
    <citation type="journal article" date="2019" name="Nat. Commun.">
        <title>The genome of broomcorn millet.</title>
        <authorList>
            <person name="Zou C."/>
            <person name="Miki D."/>
            <person name="Li D."/>
            <person name="Tang Q."/>
            <person name="Xiao L."/>
            <person name="Rajput S."/>
            <person name="Deng P."/>
            <person name="Jia W."/>
            <person name="Huang R."/>
            <person name="Zhang M."/>
            <person name="Sun Y."/>
            <person name="Hu J."/>
            <person name="Fu X."/>
            <person name="Schnable P.S."/>
            <person name="Li F."/>
            <person name="Zhang H."/>
            <person name="Feng B."/>
            <person name="Zhu X."/>
            <person name="Liu R."/>
            <person name="Schnable J.C."/>
            <person name="Zhu J.-K."/>
            <person name="Zhang H."/>
        </authorList>
    </citation>
    <scope>NUCLEOTIDE SEQUENCE [LARGE SCALE GENOMIC DNA]</scope>
</reference>
<dbReference type="GO" id="GO:0007030">
    <property type="term" value="P:Golgi organization"/>
    <property type="evidence" value="ECO:0007669"/>
    <property type="project" value="TreeGrafter"/>
</dbReference>
<proteinExistence type="inferred from homology"/>
<evidence type="ECO:0000256" key="4">
    <source>
        <dbReference type="ARBA" id="ARBA00022448"/>
    </source>
</evidence>
<evidence type="ECO:0000313" key="11">
    <source>
        <dbReference type="Proteomes" id="UP000275267"/>
    </source>
</evidence>
<sequence length="933" mass="103728">MVVVDASEFGAGGFDPKQWINAALDARHPSEPLDRFLADAEERLRAAADDAAAALERDSGDALRRVPLACRDALRLRDDAVALRAHLASVLQSLNLAEGSSAESIAALAQIDTVKQRMEAAYTTLQDAAGLAQLSQSVEDVFSSGNLPKAAETLATMRHCLSAVGEVAEFANVRKQLEVLEERLDEMVQPRLVDALSNRKVDAVQDLRGILIRIERFKSLEAQYTKIHVKPLKKLWEDFDLKQRASRVDMEKLGGESINDLSFSSWLPNFYDETLLYLEQEWKWCLTAFPEEYKSLVPKVLVETMSELNSSFVSRVNIATGDVVPETRSVSKGILDVLSGDLPKSTKLQNKHLQALIELHNMTGTFARNIQHLFSESHLAVVLNTLKAIYSPYETFKARYGQMERAILSAEMASIDIRGAVPRGVGAQGIELSETVHRMEESIPQMIVLLEAAVERCIGLTGGSEADELVIALDDIMLQYISYLHEALKSLRIVCGLESDALKKDSGLEKREAQRLVDVSEEEEWSIVQDLPLGGRAALDIAAIRLSDLPEKSRKLLTVLEQSKDPRFHALPLTSQRVAAFSDTVNELVYDVLISKVRQRLSEVARLPIWSSVEEQGGLPLPSFSAYPQAYVTSVGEYLLTLPQQLEPLAEGISGNEAGNDEAQFFATEWIFKVAEGATALFMEQLRGIHYITDRGAQQLAADIEYLNNVLSALSMPIPPFLSTFHACVSTPRDQISDLGPPYSSVLLFANNELLFYCIRGYFRIIINFIAFAVCYSNKALFAILYFIRVSTACLLALLSQFYRPGLVFLILLGLDITSHWFQMYSSFLSGKTSHKDVKHTGNWLLKLYYGYRPFMAFCCVSCEVLYIILFLFADEKSTSLLSVCGGILNQSPLIVLVFVSTLIGWAVKQLTNIIQMKTAADACVVYDLKRSK</sequence>
<dbReference type="Pfam" id="PF10191">
    <property type="entry name" value="COG7"/>
    <property type="match status" value="2"/>
</dbReference>
<dbReference type="GO" id="GO:0000139">
    <property type="term" value="C:Golgi membrane"/>
    <property type="evidence" value="ECO:0007669"/>
    <property type="project" value="UniProtKB-SubCell"/>
</dbReference>
<dbReference type="OrthoDB" id="245173at2759"/>
<dbReference type="PANTHER" id="PTHR21443">
    <property type="entry name" value="CONSERVED OLIGOMERIC GOLGI COMPLEX COMPONENT 7"/>
    <property type="match status" value="1"/>
</dbReference>
<evidence type="ECO:0000256" key="5">
    <source>
        <dbReference type="ARBA" id="ARBA00022927"/>
    </source>
</evidence>
<keyword evidence="9" id="KW-1133">Transmembrane helix</keyword>
<evidence type="ECO:0000256" key="6">
    <source>
        <dbReference type="ARBA" id="ARBA00023034"/>
    </source>
</evidence>
<dbReference type="GO" id="GO:0006890">
    <property type="term" value="P:retrograde vesicle-mediated transport, Golgi to endoplasmic reticulum"/>
    <property type="evidence" value="ECO:0007669"/>
    <property type="project" value="TreeGrafter"/>
</dbReference>
<dbReference type="EMBL" id="PQIB02000006">
    <property type="protein sequence ID" value="RLN12130.1"/>
    <property type="molecule type" value="Genomic_DNA"/>
</dbReference>
<protein>
    <recommendedName>
        <fullName evidence="3">Conserved oligomeric Golgi complex subunit 7</fullName>
    </recommendedName>
    <alternativeName>
        <fullName evidence="8">Component of oligomeric Golgi complex 7</fullName>
    </alternativeName>
</protein>
<keyword evidence="5" id="KW-0653">Protein transport</keyword>
<gene>
    <name evidence="10" type="ORF">C2845_PM09G21160</name>
</gene>
<evidence type="ECO:0000256" key="8">
    <source>
        <dbReference type="ARBA" id="ARBA00031345"/>
    </source>
</evidence>
<feature type="transmembrane region" description="Helical" evidence="9">
    <location>
        <begin position="850"/>
        <end position="874"/>
    </location>
</feature>
<feature type="transmembrane region" description="Helical" evidence="9">
    <location>
        <begin position="809"/>
        <end position="829"/>
    </location>
</feature>
<name>A0A3L6RZI1_PANMI</name>
<comment type="caution">
    <text evidence="10">The sequence shown here is derived from an EMBL/GenBank/DDBJ whole genome shotgun (WGS) entry which is preliminary data.</text>
</comment>
<feature type="transmembrane region" description="Helical" evidence="9">
    <location>
        <begin position="783"/>
        <end position="803"/>
    </location>
</feature>
<evidence type="ECO:0000256" key="2">
    <source>
        <dbReference type="ARBA" id="ARBA00005831"/>
    </source>
</evidence>
<evidence type="ECO:0000256" key="7">
    <source>
        <dbReference type="ARBA" id="ARBA00023136"/>
    </source>
</evidence>
<evidence type="ECO:0000256" key="1">
    <source>
        <dbReference type="ARBA" id="ARBA00004395"/>
    </source>
</evidence>
<keyword evidence="7 9" id="KW-0472">Membrane</keyword>
<keyword evidence="6" id="KW-0333">Golgi apparatus</keyword>
<feature type="transmembrane region" description="Helical" evidence="9">
    <location>
        <begin position="754"/>
        <end position="776"/>
    </location>
</feature>
<dbReference type="InterPro" id="IPR019335">
    <property type="entry name" value="COG7"/>
</dbReference>
<dbReference type="STRING" id="4540.A0A3L6RZI1"/>